<dbReference type="PANTHER" id="PTHR47447:SF22">
    <property type="entry name" value="TETRATRICOPEPTIDE-LIKE HELICAL DOMAIN SUPERFAMILY"/>
    <property type="match status" value="1"/>
</dbReference>
<evidence type="ECO:0000256" key="3">
    <source>
        <dbReference type="PROSITE-ProRule" id="PRU00708"/>
    </source>
</evidence>
<feature type="repeat" description="PPR" evidence="3">
    <location>
        <begin position="214"/>
        <end position="248"/>
    </location>
</feature>
<feature type="repeat" description="PPR" evidence="3">
    <location>
        <begin position="285"/>
        <end position="319"/>
    </location>
</feature>
<feature type="repeat" description="PPR" evidence="3">
    <location>
        <begin position="426"/>
        <end position="460"/>
    </location>
</feature>
<dbReference type="Proteomes" id="UP000317650">
    <property type="component" value="Chromosome 3"/>
</dbReference>
<comment type="caution">
    <text evidence="4">The sequence shown here is derived from an EMBL/GenBank/DDBJ whole genome shotgun (WGS) entry which is preliminary data.</text>
</comment>
<evidence type="ECO:0000256" key="1">
    <source>
        <dbReference type="ARBA" id="ARBA00007626"/>
    </source>
</evidence>
<dbReference type="STRING" id="52838.A0A4S8J9C4"/>
<name>A0A4S8J9C4_MUSBA</name>
<evidence type="ECO:0000313" key="5">
    <source>
        <dbReference type="Proteomes" id="UP000317650"/>
    </source>
</evidence>
<feature type="repeat" description="PPR" evidence="3">
    <location>
        <begin position="320"/>
        <end position="354"/>
    </location>
</feature>
<dbReference type="Pfam" id="PF13041">
    <property type="entry name" value="PPR_2"/>
    <property type="match status" value="4"/>
</dbReference>
<dbReference type="SUPFAM" id="SSF81901">
    <property type="entry name" value="HCP-like"/>
    <property type="match status" value="1"/>
</dbReference>
<reference evidence="4 5" key="1">
    <citation type="journal article" date="2019" name="Nat. Plants">
        <title>Genome sequencing of Musa balbisiana reveals subgenome evolution and function divergence in polyploid bananas.</title>
        <authorList>
            <person name="Yao X."/>
        </authorList>
    </citation>
    <scope>NUCLEOTIDE SEQUENCE [LARGE SCALE GENOMIC DNA]</scope>
    <source>
        <strain evidence="5">cv. DH-PKW</strain>
        <tissue evidence="4">Leaves</tissue>
    </source>
</reference>
<feature type="repeat" description="PPR" evidence="3">
    <location>
        <begin position="461"/>
        <end position="495"/>
    </location>
</feature>
<dbReference type="PROSITE" id="PS51375">
    <property type="entry name" value="PPR"/>
    <property type="match status" value="9"/>
</dbReference>
<dbReference type="PANTHER" id="PTHR47447">
    <property type="entry name" value="OS03G0856100 PROTEIN"/>
    <property type="match status" value="1"/>
</dbReference>
<accession>A0A4S8J9C4</accession>
<feature type="repeat" description="PPR" evidence="3">
    <location>
        <begin position="108"/>
        <end position="142"/>
    </location>
</feature>
<feature type="repeat" description="PPR" evidence="3">
    <location>
        <begin position="390"/>
        <end position="424"/>
    </location>
</feature>
<keyword evidence="2" id="KW-0677">Repeat</keyword>
<dbReference type="NCBIfam" id="TIGR00756">
    <property type="entry name" value="PPR"/>
    <property type="match status" value="9"/>
</dbReference>
<evidence type="ECO:0000256" key="2">
    <source>
        <dbReference type="ARBA" id="ARBA00022737"/>
    </source>
</evidence>
<feature type="repeat" description="PPR" evidence="3">
    <location>
        <begin position="249"/>
        <end position="283"/>
    </location>
</feature>
<dbReference type="AlphaFoldDB" id="A0A4S8J9C4"/>
<dbReference type="Gene3D" id="1.25.40.10">
    <property type="entry name" value="Tetratricopeptide repeat domain"/>
    <property type="match status" value="4"/>
</dbReference>
<protein>
    <recommendedName>
        <fullName evidence="6">Pentacotripeptide-repeat region of PRORP domain-containing protein</fullName>
    </recommendedName>
</protein>
<dbReference type="EMBL" id="PYDT01000006">
    <property type="protein sequence ID" value="THU57839.1"/>
    <property type="molecule type" value="Genomic_DNA"/>
</dbReference>
<keyword evidence="5" id="KW-1185">Reference proteome</keyword>
<evidence type="ECO:0000313" key="4">
    <source>
        <dbReference type="EMBL" id="THU57839.1"/>
    </source>
</evidence>
<comment type="similarity">
    <text evidence="1">Belongs to the PPR family. P subfamily.</text>
</comment>
<organism evidence="4 5">
    <name type="scientific">Musa balbisiana</name>
    <name type="common">Banana</name>
    <dbReference type="NCBI Taxonomy" id="52838"/>
    <lineage>
        <taxon>Eukaryota</taxon>
        <taxon>Viridiplantae</taxon>
        <taxon>Streptophyta</taxon>
        <taxon>Embryophyta</taxon>
        <taxon>Tracheophyta</taxon>
        <taxon>Spermatophyta</taxon>
        <taxon>Magnoliopsida</taxon>
        <taxon>Liliopsida</taxon>
        <taxon>Zingiberales</taxon>
        <taxon>Musaceae</taxon>
        <taxon>Musa</taxon>
    </lineage>
</organism>
<feature type="repeat" description="PPR" evidence="3">
    <location>
        <begin position="355"/>
        <end position="389"/>
    </location>
</feature>
<dbReference type="InterPro" id="IPR011990">
    <property type="entry name" value="TPR-like_helical_dom_sf"/>
</dbReference>
<sequence>MFPRAPPYHIVVSRHQRHLPFPLLSPRRCPFSGASGSGPDPTDLWIAKLVSTVFHLSPSPAIAADRIAPICHLLSPSVALAALRRHADPLSALAFFELSCSALGVTHSAAAFRFVICSLCQSGLHDDALKVFDQMANEGHGIEVSFLEFLAVSCIEAGKSNLAVGLLGRASEFGCRYQSYTLNKLLSLLVGRNLVNDAVLFLRQHLHSQFLTPDTCSFNIIIKGLCRLGDIDAAFNFSDQMRNFGCSPDMVTHNTLIDGLCRAKQLDRAQELLQRIQLDGSSLPNVVTYTSVISGYCKMGKMEEAFGVFSEMTGVGIRPSRVTYNVLIDGYGKVGDMLSAVSVYERMLACGCPPDVVTFTSLIDGYCRSGWLDDSMKLWNEMSQRELKPNAYTYAVAINSFCRMNRLNEARNLLKELKGRRDVMPHAFIYNPVIDGLCKCGRVDEANVVVLEMEERRCKPDKFTYTILIIGHCMKGRMAEAITLFQKMVSSGCTPDSITVSSLVSCLLKAGMPNEINKIMLTASERYIGLDKPCQEIPSSLGKSMDISVAITFLYKKPVTTNKASNLE</sequence>
<dbReference type="InterPro" id="IPR002885">
    <property type="entry name" value="PPR_rpt"/>
</dbReference>
<proteinExistence type="inferred from homology"/>
<dbReference type="Pfam" id="PF01535">
    <property type="entry name" value="PPR"/>
    <property type="match status" value="1"/>
</dbReference>
<evidence type="ECO:0008006" key="6">
    <source>
        <dbReference type="Google" id="ProtNLM"/>
    </source>
</evidence>
<gene>
    <name evidence="4" type="ORF">C4D60_Mb03t07790</name>
</gene>